<evidence type="ECO:0000256" key="1">
    <source>
        <dbReference type="ARBA" id="ARBA00006382"/>
    </source>
</evidence>
<reference evidence="8" key="1">
    <citation type="submission" date="2021-08" db="EMBL/GenBank/DDBJ databases">
        <title>Hoeflea bacterium WL0058 sp. nov., isolated from the sediment.</title>
        <authorList>
            <person name="Wang L."/>
            <person name="Zhang D."/>
        </authorList>
    </citation>
    <scope>NUCLEOTIDE SEQUENCE</scope>
    <source>
        <strain evidence="8">WL0058</strain>
    </source>
</reference>
<dbReference type="InterPro" id="IPR046346">
    <property type="entry name" value="Aminoacid_DH-like_N_sf"/>
</dbReference>
<comment type="similarity">
    <text evidence="1 6">Belongs to the Glu/Leu/Phe/Val dehydrogenases family.</text>
</comment>
<accession>A0AAE2ZPS4</accession>
<dbReference type="PROSITE" id="PS00074">
    <property type="entry name" value="GLFV_DEHYDROGENASE"/>
    <property type="match status" value="1"/>
</dbReference>
<sequence>MTMEDFRQEFLADHPDFDNHEQVVFRRLPEFGVDVIIAIHNTVLGPALGGARLWKYPTKAAALTDVLRLSSGMTCKNALAGLEFGGGKAVVIADPQRDKSPALLRAFARTVNDLEGRYISGEDVGLTPPDMDILAEVTPYVRGGTKGPAGDPSPFTALGVFEGMKEARRFKFDDERIAGLTVSIQGLGNVGWRVAEMLHEAGAKLVVSDIRGDRVKEAETAFGATAVDPEKSHRVEADIYAPCALGAIINDETVDEIAAPIVAGSANNQLAASYHGQLLAERDILFAPDYVLNAGGVICLARQDETGPEIESRVRSIARTLRKIFETAARENLPTSMVAGQMARSRLKHRAG</sequence>
<evidence type="ECO:0000256" key="5">
    <source>
        <dbReference type="PIRSR" id="PIRSR000188-2"/>
    </source>
</evidence>
<evidence type="ECO:0000256" key="6">
    <source>
        <dbReference type="RuleBase" id="RU004417"/>
    </source>
</evidence>
<evidence type="ECO:0000313" key="8">
    <source>
        <dbReference type="EMBL" id="MBW8640503.1"/>
    </source>
</evidence>
<protein>
    <submittedName>
        <fullName evidence="8">Amino acid dehydrogenase</fullName>
    </submittedName>
</protein>
<dbReference type="GO" id="GO:0000166">
    <property type="term" value="F:nucleotide binding"/>
    <property type="evidence" value="ECO:0007669"/>
    <property type="project" value="UniProtKB-KW"/>
</dbReference>
<dbReference type="Pfam" id="PF00208">
    <property type="entry name" value="ELFV_dehydrog"/>
    <property type="match status" value="2"/>
</dbReference>
<dbReference type="AlphaFoldDB" id="A0AAE2ZPS4"/>
<keyword evidence="5" id="KW-0547">Nucleotide-binding</keyword>
<dbReference type="InterPro" id="IPR016211">
    <property type="entry name" value="Glu/Phe/Leu/Val/Trp_DH_bac/arc"/>
</dbReference>
<evidence type="ECO:0000313" key="9">
    <source>
        <dbReference type="Proteomes" id="UP001196509"/>
    </source>
</evidence>
<dbReference type="Pfam" id="PF02812">
    <property type="entry name" value="ELFV_dehydrog_N"/>
    <property type="match status" value="1"/>
</dbReference>
<dbReference type="PANTHER" id="PTHR42722">
    <property type="entry name" value="LEUCINE DEHYDROGENASE"/>
    <property type="match status" value="1"/>
</dbReference>
<evidence type="ECO:0000256" key="3">
    <source>
        <dbReference type="ARBA" id="ARBA00023027"/>
    </source>
</evidence>
<evidence type="ECO:0000256" key="4">
    <source>
        <dbReference type="PIRSR" id="PIRSR000188-1"/>
    </source>
</evidence>
<feature type="binding site" evidence="5">
    <location>
        <begin position="186"/>
        <end position="191"/>
    </location>
    <ligand>
        <name>NAD(+)</name>
        <dbReference type="ChEBI" id="CHEBI:57540"/>
    </ligand>
</feature>
<proteinExistence type="inferred from homology"/>
<dbReference type="GO" id="GO:0006520">
    <property type="term" value="P:amino acid metabolic process"/>
    <property type="evidence" value="ECO:0007669"/>
    <property type="project" value="InterPro"/>
</dbReference>
<keyword evidence="2 6" id="KW-0560">Oxidoreductase</keyword>
<evidence type="ECO:0000256" key="2">
    <source>
        <dbReference type="ARBA" id="ARBA00023002"/>
    </source>
</evidence>
<dbReference type="PRINTS" id="PR00082">
    <property type="entry name" value="GLFDHDRGNASE"/>
</dbReference>
<feature type="active site" description="Proton donor/acceptor" evidence="4">
    <location>
        <position position="88"/>
    </location>
</feature>
<feature type="domain" description="Glutamate/phenylalanine/leucine/valine/L-tryptophan dehydrogenase C-terminal" evidence="7">
    <location>
        <begin position="150"/>
        <end position="352"/>
    </location>
</feature>
<dbReference type="Gene3D" id="3.40.50.10860">
    <property type="entry name" value="Leucine Dehydrogenase, chain A, domain 1"/>
    <property type="match status" value="1"/>
</dbReference>
<dbReference type="InterPro" id="IPR036291">
    <property type="entry name" value="NAD(P)-bd_dom_sf"/>
</dbReference>
<dbReference type="InterPro" id="IPR006095">
    <property type="entry name" value="Glu/Leu/Phe/Val/Trp_DH"/>
</dbReference>
<keyword evidence="9" id="KW-1185">Reference proteome</keyword>
<dbReference type="InterPro" id="IPR006097">
    <property type="entry name" value="Glu/Leu/Phe/Val/Trp_DH_dimer"/>
</dbReference>
<evidence type="ECO:0000259" key="7">
    <source>
        <dbReference type="SMART" id="SM00839"/>
    </source>
</evidence>
<dbReference type="CDD" id="cd01075">
    <property type="entry name" value="NAD_bind_Leu_Phe_Val_DH"/>
    <property type="match status" value="1"/>
</dbReference>
<dbReference type="InterPro" id="IPR033524">
    <property type="entry name" value="Glu/Leu/Phe/Val_DH_AS"/>
</dbReference>
<dbReference type="Proteomes" id="UP001196509">
    <property type="component" value="Unassembled WGS sequence"/>
</dbReference>
<dbReference type="SUPFAM" id="SSF51735">
    <property type="entry name" value="NAD(P)-binding Rossmann-fold domains"/>
    <property type="match status" value="1"/>
</dbReference>
<dbReference type="PIRSF" id="PIRSF000188">
    <property type="entry name" value="Phe_leu_dh"/>
    <property type="match status" value="1"/>
</dbReference>
<gene>
    <name evidence="8" type="ORF">K1W69_25145</name>
</gene>
<dbReference type="EMBL" id="JAICBX010000006">
    <property type="protein sequence ID" value="MBW8640503.1"/>
    <property type="molecule type" value="Genomic_DNA"/>
</dbReference>
<dbReference type="PANTHER" id="PTHR42722:SF1">
    <property type="entry name" value="VALINE DEHYDROGENASE"/>
    <property type="match status" value="1"/>
</dbReference>
<dbReference type="GO" id="GO:0016639">
    <property type="term" value="F:oxidoreductase activity, acting on the CH-NH2 group of donors, NAD or NADP as acceptor"/>
    <property type="evidence" value="ECO:0007669"/>
    <property type="project" value="InterPro"/>
</dbReference>
<comment type="caution">
    <text evidence="8">The sequence shown here is derived from an EMBL/GenBank/DDBJ whole genome shotgun (WGS) entry which is preliminary data.</text>
</comment>
<dbReference type="InterPro" id="IPR006096">
    <property type="entry name" value="Glu/Leu/Phe/Val/Trp_DH_C"/>
</dbReference>
<dbReference type="SUPFAM" id="SSF53223">
    <property type="entry name" value="Aminoacid dehydrogenase-like, N-terminal domain"/>
    <property type="match status" value="1"/>
</dbReference>
<keyword evidence="3 5" id="KW-0520">NAD</keyword>
<name>A0AAE2ZPS4_9HYPH</name>
<organism evidence="8 9">
    <name type="scientific">Flavimaribacter sediminis</name>
    <dbReference type="NCBI Taxonomy" id="2865987"/>
    <lineage>
        <taxon>Bacteria</taxon>
        <taxon>Pseudomonadati</taxon>
        <taxon>Pseudomonadota</taxon>
        <taxon>Alphaproteobacteria</taxon>
        <taxon>Hyphomicrobiales</taxon>
        <taxon>Rhizobiaceae</taxon>
        <taxon>Flavimaribacter</taxon>
    </lineage>
</organism>
<dbReference type="SMART" id="SM00839">
    <property type="entry name" value="ELFV_dehydrog"/>
    <property type="match status" value="1"/>
</dbReference>
<dbReference type="Gene3D" id="3.40.50.720">
    <property type="entry name" value="NAD(P)-binding Rossmann-like Domain"/>
    <property type="match status" value="1"/>
</dbReference>